<evidence type="ECO:0000256" key="4">
    <source>
        <dbReference type="RuleBase" id="RU361185"/>
    </source>
</evidence>
<evidence type="ECO:0000313" key="9">
    <source>
        <dbReference type="Proteomes" id="UP000199230"/>
    </source>
</evidence>
<dbReference type="CDD" id="cd06604">
    <property type="entry name" value="GH31_glucosidase_II_MalA"/>
    <property type="match status" value="1"/>
</dbReference>
<evidence type="ECO:0000256" key="2">
    <source>
        <dbReference type="ARBA" id="ARBA00022801"/>
    </source>
</evidence>
<keyword evidence="2 4" id="KW-0378">Hydrolase</keyword>
<dbReference type="Gene3D" id="2.60.40.1760">
    <property type="entry name" value="glycosyl hydrolase (family 31)"/>
    <property type="match status" value="1"/>
</dbReference>
<reference evidence="8 9" key="1">
    <citation type="submission" date="2016-10" db="EMBL/GenBank/DDBJ databases">
        <authorList>
            <person name="de Groot N.N."/>
        </authorList>
    </citation>
    <scope>NUCLEOTIDE SEQUENCE [LARGE SCALE GENOMIC DNA]</scope>
    <source>
        <strain evidence="8 9">APO</strain>
    </source>
</reference>
<dbReference type="Gene3D" id="2.60.40.4040">
    <property type="match status" value="1"/>
</dbReference>
<dbReference type="STRING" id="159292.SAMN05192546_102273"/>
<dbReference type="Proteomes" id="UP000199230">
    <property type="component" value="Unassembled WGS sequence"/>
</dbReference>
<feature type="domain" description="Glycoside hydrolase family 31 N-terminal" evidence="6">
    <location>
        <begin position="47"/>
        <end position="126"/>
    </location>
</feature>
<comment type="similarity">
    <text evidence="1 4">Belongs to the glycosyl hydrolase 31 family.</text>
</comment>
<dbReference type="GO" id="GO:0005975">
    <property type="term" value="P:carbohydrate metabolic process"/>
    <property type="evidence" value="ECO:0007669"/>
    <property type="project" value="InterPro"/>
</dbReference>
<dbReference type="InterPro" id="IPR000322">
    <property type="entry name" value="Glyco_hydro_31_TIM"/>
</dbReference>
<dbReference type="CDD" id="cd14752">
    <property type="entry name" value="GH31_N"/>
    <property type="match status" value="1"/>
</dbReference>
<keyword evidence="3 4" id="KW-0326">Glycosidase</keyword>
<sequence length="727" mass="84802">MKTYSLNSQVKLFRFGNPVRTDSLSYSEETMELQPEPLEIPFFIESHEEKSVTLKGRLKKTDKVLGLGESVGSVNKRGRWIESYATDDPIHTPDKSSLYGAHNYLFITGDEHHGFYIDFPGKVIYDIGYHHPDEIEIKIEGMDFDLYHFKHDSLKSTIKLFRRLQGEGYVPPKWAFGNQQSRWSYETADIVREVADTMRKKGLPCDAIYLDIDYMEDYKNFTVDETRFPDFGKFVDEMKTDGFRLIPIIDAGVKVEKNYQVYEEGVANHYFCKDEKDEAFLAAVWPGWVHFPDFQLPEVRKWFGNKYEILTDFGIEGFWNDMNEPAIFYTEEKMKAFTEKVKSLEGKNLDLQEYFELNRCYEALTGDEKDYKNMFQKMDGQMISHHQIHNLYGYNMTRAAAEGLRELAPNKRHLLFSRSSYTGMGRYAGLWTGDNHSWWEHILLMLKMMPALNMGGFMYVGADIGGFGGDTNASLLIRWSQASILTPLYRNHSAKYTRSQEPYAFDEKTTDTMRKVLELRYSLIPYIYSEYMKATLNQDLYFKLLSFEYEDDHSKEIEDQLLVGESVMIAPVYEENAKGRYVWVPEEMLLWKTVTNHQDEFQVVSKGHHYMHLEMDETSLFVRKNKMIILAEPARNVDSMDFSALTVLAFVEDTATYYYYDDDGESMDYKANKANGIMIKVTLVKDHYEIDVSQIGESKVRRLNLMMANVKGELVEYGYDVKNQQII</sequence>
<evidence type="ECO:0000259" key="6">
    <source>
        <dbReference type="Pfam" id="PF13802"/>
    </source>
</evidence>
<dbReference type="InterPro" id="IPR025887">
    <property type="entry name" value="Glyco_hydro_31_N_dom"/>
</dbReference>
<dbReference type="InterPro" id="IPR011013">
    <property type="entry name" value="Gal_mutarotase_sf_dom"/>
</dbReference>
<evidence type="ECO:0000256" key="3">
    <source>
        <dbReference type="ARBA" id="ARBA00023295"/>
    </source>
</evidence>
<dbReference type="SUPFAM" id="SSF51445">
    <property type="entry name" value="(Trans)glycosidases"/>
    <property type="match status" value="1"/>
</dbReference>
<organism evidence="8 9">
    <name type="scientific">Tindallia californiensis</name>
    <dbReference type="NCBI Taxonomy" id="159292"/>
    <lineage>
        <taxon>Bacteria</taxon>
        <taxon>Bacillati</taxon>
        <taxon>Bacillota</taxon>
        <taxon>Clostridia</taxon>
        <taxon>Peptostreptococcales</taxon>
        <taxon>Tindalliaceae</taxon>
        <taxon>Tindallia</taxon>
    </lineage>
</organism>
<dbReference type="Pfam" id="PF21365">
    <property type="entry name" value="Glyco_hydro_31_3rd"/>
    <property type="match status" value="1"/>
</dbReference>
<dbReference type="EMBL" id="FNPV01000002">
    <property type="protein sequence ID" value="SDY48679.1"/>
    <property type="molecule type" value="Genomic_DNA"/>
</dbReference>
<feature type="domain" description="Glycoside hydrolase family 31 TIM barrel" evidence="5">
    <location>
        <begin position="170"/>
        <end position="529"/>
    </location>
</feature>
<gene>
    <name evidence="8" type="ORF">SAMN05192546_102273</name>
</gene>
<dbReference type="GO" id="GO:0004553">
    <property type="term" value="F:hydrolase activity, hydrolyzing O-glycosyl compounds"/>
    <property type="evidence" value="ECO:0007669"/>
    <property type="project" value="InterPro"/>
</dbReference>
<evidence type="ECO:0000313" key="8">
    <source>
        <dbReference type="EMBL" id="SDY48679.1"/>
    </source>
</evidence>
<dbReference type="Pfam" id="PF13802">
    <property type="entry name" value="Gal_mutarotas_2"/>
    <property type="match status" value="1"/>
</dbReference>
<dbReference type="InterPro" id="IPR017853">
    <property type="entry name" value="GH"/>
</dbReference>
<dbReference type="SUPFAM" id="SSF51011">
    <property type="entry name" value="Glycosyl hydrolase domain"/>
    <property type="match status" value="1"/>
</dbReference>
<dbReference type="GO" id="GO:0030246">
    <property type="term" value="F:carbohydrate binding"/>
    <property type="evidence" value="ECO:0007669"/>
    <property type="project" value="InterPro"/>
</dbReference>
<proteinExistence type="inferred from homology"/>
<protein>
    <submittedName>
        <fullName evidence="8">Alpha-glucosidase</fullName>
    </submittedName>
</protein>
<dbReference type="RefSeq" id="WP_093311164.1">
    <property type="nucleotide sequence ID" value="NZ_FNPV01000002.1"/>
</dbReference>
<dbReference type="SUPFAM" id="SSF74650">
    <property type="entry name" value="Galactose mutarotase-like"/>
    <property type="match status" value="1"/>
</dbReference>
<accession>A0A1H3K9V1</accession>
<dbReference type="PANTHER" id="PTHR22762:SF120">
    <property type="entry name" value="HETEROGLYCAN GLUCOSIDASE 1"/>
    <property type="match status" value="1"/>
</dbReference>
<dbReference type="OrthoDB" id="176168at2"/>
<evidence type="ECO:0000256" key="1">
    <source>
        <dbReference type="ARBA" id="ARBA00007806"/>
    </source>
</evidence>
<evidence type="ECO:0000259" key="5">
    <source>
        <dbReference type="Pfam" id="PF01055"/>
    </source>
</evidence>
<dbReference type="Pfam" id="PF01055">
    <property type="entry name" value="Glyco_hydro_31_2nd"/>
    <property type="match status" value="1"/>
</dbReference>
<dbReference type="PROSITE" id="PS00129">
    <property type="entry name" value="GLYCOSYL_HYDROL_F31_1"/>
    <property type="match status" value="1"/>
</dbReference>
<name>A0A1H3K9V1_9FIRM</name>
<dbReference type="AlphaFoldDB" id="A0A1H3K9V1"/>
<keyword evidence="9" id="KW-1185">Reference proteome</keyword>
<dbReference type="InterPro" id="IPR048395">
    <property type="entry name" value="Glyco_hydro_31_C"/>
</dbReference>
<evidence type="ECO:0000259" key="7">
    <source>
        <dbReference type="Pfam" id="PF21365"/>
    </source>
</evidence>
<feature type="domain" description="Glycosyl hydrolase family 31 C-terminal" evidence="7">
    <location>
        <begin position="544"/>
        <end position="628"/>
    </location>
</feature>
<dbReference type="Gene3D" id="3.20.20.80">
    <property type="entry name" value="Glycosidases"/>
    <property type="match status" value="1"/>
</dbReference>
<dbReference type="PANTHER" id="PTHR22762">
    <property type="entry name" value="ALPHA-GLUCOSIDASE"/>
    <property type="match status" value="1"/>
</dbReference>
<dbReference type="InterPro" id="IPR030458">
    <property type="entry name" value="Glyco_hydro_31_AS"/>
</dbReference>